<evidence type="ECO:0000256" key="10">
    <source>
        <dbReference type="RuleBase" id="RU003662"/>
    </source>
</evidence>
<evidence type="ECO:0000256" key="9">
    <source>
        <dbReference type="HAMAP-Rule" id="MF_00131"/>
    </source>
</evidence>
<dbReference type="CDD" id="cd04724">
    <property type="entry name" value="Tryptophan_synthase_alpha"/>
    <property type="match status" value="1"/>
</dbReference>
<dbReference type="EMBL" id="QFQB01000004">
    <property type="protein sequence ID" value="PZQ48623.1"/>
    <property type="molecule type" value="Genomic_DNA"/>
</dbReference>
<dbReference type="AlphaFoldDB" id="A0A2W5Q1K2"/>
<evidence type="ECO:0000256" key="8">
    <source>
        <dbReference type="ARBA" id="ARBA00049047"/>
    </source>
</evidence>
<keyword evidence="6 9" id="KW-0057">Aromatic amino acid biosynthesis</keyword>
<evidence type="ECO:0000256" key="4">
    <source>
        <dbReference type="ARBA" id="ARBA00022605"/>
    </source>
</evidence>
<dbReference type="FunFam" id="3.20.20.70:FF:000037">
    <property type="entry name" value="Tryptophan synthase alpha chain"/>
    <property type="match status" value="1"/>
</dbReference>
<gene>
    <name evidence="9" type="primary">trpA</name>
    <name evidence="11" type="ORF">DI551_01240</name>
</gene>
<protein>
    <recommendedName>
        <fullName evidence="9">Tryptophan synthase alpha chain</fullName>
        <ecNumber evidence="9">4.2.1.20</ecNumber>
    </recommendedName>
</protein>
<dbReference type="PANTHER" id="PTHR43406">
    <property type="entry name" value="TRYPTOPHAN SYNTHASE, ALPHA CHAIN"/>
    <property type="match status" value="1"/>
</dbReference>
<accession>A0A2W5Q1K2</accession>
<feature type="active site" description="Proton acceptor" evidence="9">
    <location>
        <position position="60"/>
    </location>
</feature>
<dbReference type="InterPro" id="IPR002028">
    <property type="entry name" value="Trp_synthase_suA"/>
</dbReference>
<evidence type="ECO:0000256" key="3">
    <source>
        <dbReference type="ARBA" id="ARBA00011270"/>
    </source>
</evidence>
<comment type="subunit">
    <text evidence="3 9">Tetramer of two alpha and two beta chains.</text>
</comment>
<dbReference type="InterPro" id="IPR018204">
    <property type="entry name" value="Trp_synthase_alpha_AS"/>
</dbReference>
<dbReference type="GO" id="GO:0005829">
    <property type="term" value="C:cytosol"/>
    <property type="evidence" value="ECO:0007669"/>
    <property type="project" value="TreeGrafter"/>
</dbReference>
<proteinExistence type="inferred from homology"/>
<dbReference type="Proteomes" id="UP000249417">
    <property type="component" value="Unassembled WGS sequence"/>
</dbReference>
<dbReference type="PROSITE" id="PS00167">
    <property type="entry name" value="TRP_SYNTHASE_ALPHA"/>
    <property type="match status" value="1"/>
</dbReference>
<evidence type="ECO:0000256" key="6">
    <source>
        <dbReference type="ARBA" id="ARBA00023141"/>
    </source>
</evidence>
<dbReference type="UniPathway" id="UPA00035">
    <property type="reaction ID" value="UER00044"/>
</dbReference>
<reference evidence="11 12" key="1">
    <citation type="submission" date="2017-08" db="EMBL/GenBank/DDBJ databases">
        <title>Infants hospitalized years apart are colonized by the same room-sourced microbial strains.</title>
        <authorList>
            <person name="Brooks B."/>
            <person name="Olm M.R."/>
            <person name="Firek B.A."/>
            <person name="Baker R."/>
            <person name="Thomas B.C."/>
            <person name="Morowitz M.J."/>
            <person name="Banfield J.F."/>
        </authorList>
    </citation>
    <scope>NUCLEOTIDE SEQUENCE [LARGE SCALE GENOMIC DNA]</scope>
    <source>
        <strain evidence="11">S2_005_002_R2_29</strain>
    </source>
</reference>
<feature type="active site" description="Proton acceptor" evidence="9">
    <location>
        <position position="49"/>
    </location>
</feature>
<dbReference type="GO" id="GO:0004834">
    <property type="term" value="F:tryptophan synthase activity"/>
    <property type="evidence" value="ECO:0007669"/>
    <property type="project" value="UniProtKB-UniRule"/>
</dbReference>
<evidence type="ECO:0000256" key="5">
    <source>
        <dbReference type="ARBA" id="ARBA00022822"/>
    </source>
</evidence>
<dbReference type="HAMAP" id="MF_00131">
    <property type="entry name" value="Trp_synth_alpha"/>
    <property type="match status" value="1"/>
</dbReference>
<evidence type="ECO:0000256" key="7">
    <source>
        <dbReference type="ARBA" id="ARBA00023239"/>
    </source>
</evidence>
<dbReference type="Pfam" id="PF00290">
    <property type="entry name" value="Trp_syntA"/>
    <property type="match status" value="1"/>
</dbReference>
<dbReference type="EC" id="4.2.1.20" evidence="9"/>
<keyword evidence="4 9" id="KW-0028">Amino-acid biosynthesis</keyword>
<evidence type="ECO:0000313" key="12">
    <source>
        <dbReference type="Proteomes" id="UP000249417"/>
    </source>
</evidence>
<comment type="catalytic activity">
    <reaction evidence="8 9">
        <text>(1S,2R)-1-C-(indol-3-yl)glycerol 3-phosphate + L-serine = D-glyceraldehyde 3-phosphate + L-tryptophan + H2O</text>
        <dbReference type="Rhea" id="RHEA:10532"/>
        <dbReference type="ChEBI" id="CHEBI:15377"/>
        <dbReference type="ChEBI" id="CHEBI:33384"/>
        <dbReference type="ChEBI" id="CHEBI:57912"/>
        <dbReference type="ChEBI" id="CHEBI:58866"/>
        <dbReference type="ChEBI" id="CHEBI:59776"/>
        <dbReference type="EC" id="4.2.1.20"/>
    </reaction>
</comment>
<evidence type="ECO:0000256" key="2">
    <source>
        <dbReference type="ARBA" id="ARBA00004733"/>
    </source>
</evidence>
<keyword evidence="5 9" id="KW-0822">Tryptophan biosynthesis</keyword>
<dbReference type="PANTHER" id="PTHR43406:SF1">
    <property type="entry name" value="TRYPTOPHAN SYNTHASE ALPHA CHAIN, CHLOROPLASTIC"/>
    <property type="match status" value="1"/>
</dbReference>
<keyword evidence="7 9" id="KW-0456">Lyase</keyword>
<comment type="pathway">
    <text evidence="2 9">Amino-acid biosynthesis; L-tryptophan biosynthesis; L-tryptophan from chorismate: step 5/5.</text>
</comment>
<dbReference type="InterPro" id="IPR011060">
    <property type="entry name" value="RibuloseP-bd_barrel"/>
</dbReference>
<comment type="function">
    <text evidence="1 9">The alpha subunit is responsible for the aldol cleavage of indoleglycerol phosphate to indole and glyceraldehyde 3-phosphate.</text>
</comment>
<dbReference type="NCBIfam" id="TIGR00262">
    <property type="entry name" value="trpA"/>
    <property type="match status" value="1"/>
</dbReference>
<dbReference type="InterPro" id="IPR013785">
    <property type="entry name" value="Aldolase_TIM"/>
</dbReference>
<dbReference type="SUPFAM" id="SSF51366">
    <property type="entry name" value="Ribulose-phoshate binding barrel"/>
    <property type="match status" value="1"/>
</dbReference>
<comment type="similarity">
    <text evidence="9 10">Belongs to the TrpA family.</text>
</comment>
<organism evidence="11 12">
    <name type="scientific">Micavibrio aeruginosavorus</name>
    <dbReference type="NCBI Taxonomy" id="349221"/>
    <lineage>
        <taxon>Bacteria</taxon>
        <taxon>Pseudomonadati</taxon>
        <taxon>Bdellovibrionota</taxon>
        <taxon>Bdellovibrionia</taxon>
        <taxon>Bdellovibrionales</taxon>
        <taxon>Pseudobdellovibrionaceae</taxon>
        <taxon>Micavibrio</taxon>
    </lineage>
</organism>
<comment type="caution">
    <text evidence="11">The sequence shown here is derived from an EMBL/GenBank/DDBJ whole genome shotgun (WGS) entry which is preliminary data.</text>
</comment>
<evidence type="ECO:0000256" key="1">
    <source>
        <dbReference type="ARBA" id="ARBA00003365"/>
    </source>
</evidence>
<sequence length="271" mass="28552">MTNRIDQTFAALKAEGRKALASYYMAGDPEPQTSLAVLEELAKSVDILEIGMPFTDPMADGPVIQAAGLRALKAGMTLKGVMKIVQRFRSKNNGTPIVLMGYLNPIMAYGYEKFINDCKSIGIDGLIIADLPPEEDEEIVQKAQQNNIHLIRLVAPTTNEARLPEILKTAGGFLYYVSIAGITGTASADPVKVGTHIAAIKKQTNLPVLAGFGIKTPEDASAMAAISDGVIVGSALIQPVAENPADPALPGKIGAMAARLASAVRDVKKAA</sequence>
<name>A0A2W5Q1K2_9BACT</name>
<evidence type="ECO:0000313" key="11">
    <source>
        <dbReference type="EMBL" id="PZQ48623.1"/>
    </source>
</evidence>
<dbReference type="Gene3D" id="3.20.20.70">
    <property type="entry name" value="Aldolase class I"/>
    <property type="match status" value="1"/>
</dbReference>